<evidence type="ECO:0000259" key="8">
    <source>
        <dbReference type="Pfam" id="PF00370"/>
    </source>
</evidence>
<feature type="domain" description="Carbohydrate kinase FGGY N-terminal" evidence="8">
    <location>
        <begin position="4"/>
        <end position="279"/>
    </location>
</feature>
<dbReference type="Pfam" id="PF00370">
    <property type="entry name" value="FGGY_N"/>
    <property type="match status" value="1"/>
</dbReference>
<dbReference type="PANTHER" id="PTHR43435:SF4">
    <property type="entry name" value="FGGY CARBOHYDRATE KINASE DOMAIN-CONTAINING PROTEIN"/>
    <property type="match status" value="1"/>
</dbReference>
<reference evidence="11" key="1">
    <citation type="submission" date="2022-11" db="UniProtKB">
        <authorList>
            <consortium name="WormBaseParasite"/>
        </authorList>
    </citation>
    <scope>IDENTIFICATION</scope>
</reference>
<dbReference type="NCBIfam" id="NF003154">
    <property type="entry name" value="PRK04123.1"/>
    <property type="match status" value="1"/>
</dbReference>
<keyword evidence="5" id="KW-0067">ATP-binding</keyword>
<proteinExistence type="inferred from homology"/>
<sequence>MSKYTIGVDYGTLSCRAVLVDIKSGKEIATAIKEYPHSVLDEYLPDQKTRLEHDWALQYPTDYIESLQFVIPEVLKEAKVAAHDVIGIGLDFTSCTMLPIDEYGTPLCLTEKFKDNPHSYVKLWKHHAAQKEADRLNKISEEHSEAFLQRCGGKISSEWMIPKIWQILNEAPEIYDAAHHFVEAGDWVVFQLTGELTRNSCAAGYKAMWNKRNGYPSSKFLKSLDPRLENVISEKLSSKISPIGAKAGELTKKAALFTSLNPGTAVATAIIDAHAALFGLGVTEPGKLVMSMGTSTCHILLDKEEKIVPGVVCVEDGVVPGYVGYEAGQACVGDHFQWFVENCVPSEYFREAEAKRIDIYRLLTEKASRLNPGESGLLALDWWNGNRTTLVDADLTGVIIGTTLSTKPEEIYRALVEATAYGTRIIVEAFREHGVSIDEVYACGGLTKSDLVMQIYSDVLNMNIHISASSQATGVGVAMLGAIAAGEHNGGYNTIDEAAKKMGRVKEEFYRPKPENVTVYGELFNEYRRLYEYFGRENHVMKNLKRIKKRNNGEKRNGYIINGTV</sequence>
<comment type="similarity">
    <text evidence="1">Belongs to the FGGY kinase family.</text>
</comment>
<evidence type="ECO:0000256" key="3">
    <source>
        <dbReference type="ARBA" id="ARBA00022741"/>
    </source>
</evidence>
<dbReference type="GO" id="GO:0005737">
    <property type="term" value="C:cytoplasm"/>
    <property type="evidence" value="ECO:0007669"/>
    <property type="project" value="TreeGrafter"/>
</dbReference>
<evidence type="ECO:0000313" key="10">
    <source>
        <dbReference type="Proteomes" id="UP000887540"/>
    </source>
</evidence>
<dbReference type="GO" id="GO:0005524">
    <property type="term" value="F:ATP binding"/>
    <property type="evidence" value="ECO:0007669"/>
    <property type="project" value="UniProtKB-KW"/>
</dbReference>
<dbReference type="SUPFAM" id="SSF53067">
    <property type="entry name" value="Actin-like ATPase domain"/>
    <property type="match status" value="2"/>
</dbReference>
<evidence type="ECO:0000256" key="7">
    <source>
        <dbReference type="ARBA" id="ARBA00023277"/>
    </source>
</evidence>
<keyword evidence="2" id="KW-0808">Transferase</keyword>
<evidence type="ECO:0000256" key="1">
    <source>
        <dbReference type="ARBA" id="ARBA00009156"/>
    </source>
</evidence>
<organism evidence="10 11">
    <name type="scientific">Acrobeloides nanus</name>
    <dbReference type="NCBI Taxonomy" id="290746"/>
    <lineage>
        <taxon>Eukaryota</taxon>
        <taxon>Metazoa</taxon>
        <taxon>Ecdysozoa</taxon>
        <taxon>Nematoda</taxon>
        <taxon>Chromadorea</taxon>
        <taxon>Rhabditida</taxon>
        <taxon>Tylenchina</taxon>
        <taxon>Cephalobomorpha</taxon>
        <taxon>Cephaloboidea</taxon>
        <taxon>Cephalobidae</taxon>
        <taxon>Acrobeloides</taxon>
    </lineage>
</organism>
<evidence type="ECO:0000256" key="6">
    <source>
        <dbReference type="ARBA" id="ARBA00022935"/>
    </source>
</evidence>
<dbReference type="InterPro" id="IPR005929">
    <property type="entry name" value="Ribulokinase"/>
</dbReference>
<keyword evidence="6" id="KW-0054">Arabinose catabolism</keyword>
<dbReference type="AlphaFoldDB" id="A0A914BXV9"/>
<dbReference type="InterPro" id="IPR018485">
    <property type="entry name" value="FGGY_C"/>
</dbReference>
<accession>A0A914BXV9</accession>
<dbReference type="Gene3D" id="3.30.420.40">
    <property type="match status" value="2"/>
</dbReference>
<dbReference type="InterPro" id="IPR043129">
    <property type="entry name" value="ATPase_NBD"/>
</dbReference>
<evidence type="ECO:0000256" key="4">
    <source>
        <dbReference type="ARBA" id="ARBA00022777"/>
    </source>
</evidence>
<dbReference type="HAMAP" id="MF_00520">
    <property type="entry name" value="Ribulokinase"/>
    <property type="match status" value="1"/>
</dbReference>
<dbReference type="PIRSF" id="PIRSF000538">
    <property type="entry name" value="GlpK"/>
    <property type="match status" value="1"/>
</dbReference>
<feature type="domain" description="Carbohydrate kinase FGGY C-terminal" evidence="9">
    <location>
        <begin position="288"/>
        <end position="485"/>
    </location>
</feature>
<evidence type="ECO:0000259" key="9">
    <source>
        <dbReference type="Pfam" id="PF02782"/>
    </source>
</evidence>
<protein>
    <submittedName>
        <fullName evidence="11">Ribulokinase</fullName>
    </submittedName>
</protein>
<dbReference type="Pfam" id="PF02782">
    <property type="entry name" value="FGGY_C"/>
    <property type="match status" value="1"/>
</dbReference>
<dbReference type="WBParaSite" id="ACRNAN_Path_1232.g4805.t1">
    <property type="protein sequence ID" value="ACRNAN_Path_1232.g4805.t1"/>
    <property type="gene ID" value="ACRNAN_Path_1232.g4805"/>
</dbReference>
<evidence type="ECO:0000313" key="11">
    <source>
        <dbReference type="WBParaSite" id="ACRNAN_Path_1232.g4805.t1"/>
    </source>
</evidence>
<keyword evidence="4" id="KW-0418">Kinase</keyword>
<keyword evidence="7" id="KW-0119">Carbohydrate metabolism</keyword>
<evidence type="ECO:0000256" key="5">
    <source>
        <dbReference type="ARBA" id="ARBA00022840"/>
    </source>
</evidence>
<dbReference type="GO" id="GO:0019150">
    <property type="term" value="F:D-ribulokinase activity"/>
    <property type="evidence" value="ECO:0007669"/>
    <property type="project" value="TreeGrafter"/>
</dbReference>
<keyword evidence="3" id="KW-0547">Nucleotide-binding</keyword>
<dbReference type="NCBIfam" id="TIGR01234">
    <property type="entry name" value="L-ribulokinase"/>
    <property type="match status" value="1"/>
</dbReference>
<dbReference type="GO" id="GO:0008741">
    <property type="term" value="F:ribulokinase activity"/>
    <property type="evidence" value="ECO:0007669"/>
    <property type="project" value="InterPro"/>
</dbReference>
<keyword evidence="10" id="KW-1185">Reference proteome</keyword>
<dbReference type="InterPro" id="IPR018484">
    <property type="entry name" value="FGGY_N"/>
</dbReference>
<dbReference type="Proteomes" id="UP000887540">
    <property type="component" value="Unplaced"/>
</dbReference>
<dbReference type="PANTHER" id="PTHR43435">
    <property type="entry name" value="RIBULOKINASE"/>
    <property type="match status" value="1"/>
</dbReference>
<dbReference type="GO" id="GO:0019569">
    <property type="term" value="P:L-arabinose catabolic process to D-xylulose 5-phosphate"/>
    <property type="evidence" value="ECO:0007669"/>
    <property type="project" value="InterPro"/>
</dbReference>
<dbReference type="InterPro" id="IPR000577">
    <property type="entry name" value="Carb_kinase_FGGY"/>
</dbReference>
<name>A0A914BXV9_9BILA</name>
<dbReference type="CDD" id="cd07781">
    <property type="entry name" value="ASKHA_NBD_FGGY_L-RBK"/>
    <property type="match status" value="1"/>
</dbReference>
<evidence type="ECO:0000256" key="2">
    <source>
        <dbReference type="ARBA" id="ARBA00022679"/>
    </source>
</evidence>